<dbReference type="PANTHER" id="PTHR21596:SF3">
    <property type="entry name" value="FACTOR OF DNA METHYLATION 1-RELATED"/>
    <property type="match status" value="1"/>
</dbReference>
<feature type="coiled-coil region" evidence="1">
    <location>
        <begin position="10"/>
        <end position="37"/>
    </location>
</feature>
<dbReference type="InterPro" id="IPR045177">
    <property type="entry name" value="FDM1-5/IDN2"/>
</dbReference>
<dbReference type="PANTHER" id="PTHR21596">
    <property type="entry name" value="RIBONUCLEASE P SUBUNIT P38"/>
    <property type="match status" value="1"/>
</dbReference>
<dbReference type="AlphaFoldDB" id="A0A2G5EWY6"/>
<keyword evidence="4" id="KW-1185">Reference proteome</keyword>
<accession>A0A2G5EWY6</accession>
<dbReference type="Pfam" id="PF03469">
    <property type="entry name" value="XH"/>
    <property type="match status" value="1"/>
</dbReference>
<dbReference type="OrthoDB" id="1892195at2759"/>
<feature type="domain" description="Factor of DNA methylation 1-5/IDN2" evidence="2">
    <location>
        <begin position="76"/>
        <end position="118"/>
    </location>
</feature>
<dbReference type="InterPro" id="IPR005379">
    <property type="entry name" value="FDM1-5/IDN2_XH"/>
</dbReference>
<protein>
    <recommendedName>
        <fullName evidence="2">Factor of DNA methylation 1-5/IDN2 domain-containing protein</fullName>
    </recommendedName>
</protein>
<organism evidence="3 4">
    <name type="scientific">Aquilegia coerulea</name>
    <name type="common">Rocky mountain columbine</name>
    <dbReference type="NCBI Taxonomy" id="218851"/>
    <lineage>
        <taxon>Eukaryota</taxon>
        <taxon>Viridiplantae</taxon>
        <taxon>Streptophyta</taxon>
        <taxon>Embryophyta</taxon>
        <taxon>Tracheophyta</taxon>
        <taxon>Spermatophyta</taxon>
        <taxon>Magnoliopsida</taxon>
        <taxon>Ranunculales</taxon>
        <taxon>Ranunculaceae</taxon>
        <taxon>Thalictroideae</taxon>
        <taxon>Aquilegia</taxon>
    </lineage>
</organism>
<dbReference type="STRING" id="218851.A0A2G5EWY6"/>
<evidence type="ECO:0000313" key="3">
    <source>
        <dbReference type="EMBL" id="PIA60239.1"/>
    </source>
</evidence>
<gene>
    <name evidence="3" type="ORF">AQUCO_00300031v1</name>
</gene>
<sequence>MSNIHQRRKFDELNKVLKTITNDLEGIEDKLDGSEALNQVLTVKQREANDQLNESRTALIKGWKEFSDKMYAIGIKRMGELDLEPFKVACYKKYQAAVAETKASQLCSSWQNKLTDHSTMLEQL</sequence>
<evidence type="ECO:0000256" key="1">
    <source>
        <dbReference type="SAM" id="Coils"/>
    </source>
</evidence>
<proteinExistence type="predicted"/>
<evidence type="ECO:0000259" key="2">
    <source>
        <dbReference type="Pfam" id="PF03469"/>
    </source>
</evidence>
<dbReference type="Proteomes" id="UP000230069">
    <property type="component" value="Unassembled WGS sequence"/>
</dbReference>
<reference evidence="3 4" key="1">
    <citation type="submission" date="2017-09" db="EMBL/GenBank/DDBJ databases">
        <title>WGS assembly of Aquilegia coerulea Goldsmith.</title>
        <authorList>
            <person name="Hodges S."/>
            <person name="Kramer E."/>
            <person name="Nordborg M."/>
            <person name="Tomkins J."/>
            <person name="Borevitz J."/>
            <person name="Derieg N."/>
            <person name="Yan J."/>
            <person name="Mihaltcheva S."/>
            <person name="Hayes R.D."/>
            <person name="Rokhsar D."/>
        </authorList>
    </citation>
    <scope>NUCLEOTIDE SEQUENCE [LARGE SCALE GENOMIC DNA]</scope>
    <source>
        <strain evidence="4">cv. Goldsmith</strain>
    </source>
</reference>
<name>A0A2G5EWY6_AQUCA</name>
<keyword evidence="1" id="KW-0175">Coiled coil</keyword>
<dbReference type="EMBL" id="KZ305020">
    <property type="protein sequence ID" value="PIA60239.1"/>
    <property type="molecule type" value="Genomic_DNA"/>
</dbReference>
<evidence type="ECO:0000313" key="4">
    <source>
        <dbReference type="Proteomes" id="UP000230069"/>
    </source>
</evidence>
<dbReference type="InParanoid" id="A0A2G5EWY6"/>
<dbReference type="GO" id="GO:0080188">
    <property type="term" value="P:gene silencing by siRNA-directed DNA methylation"/>
    <property type="evidence" value="ECO:0007669"/>
    <property type="project" value="InterPro"/>
</dbReference>